<keyword evidence="2" id="KW-1185">Reference proteome</keyword>
<sequence>MRIDRLPGGRAVGTRRHRVALGVLILWLALEILRLRRQTIMARRGRLSVPARQRRVGRVWYVRSRGMQRIYRSRGRGVWPLGSRGIWPLRRRAVMTWRGLSAPARESRE</sequence>
<accession>A0A0D2E4S2</accession>
<dbReference type="AlphaFoldDB" id="A0A0D2E4S2"/>
<dbReference type="EMBL" id="KN846958">
    <property type="protein sequence ID" value="KIW69347.1"/>
    <property type="molecule type" value="Genomic_DNA"/>
</dbReference>
<organism evidence="1 2">
    <name type="scientific">Phialophora macrospora</name>
    <dbReference type="NCBI Taxonomy" id="1851006"/>
    <lineage>
        <taxon>Eukaryota</taxon>
        <taxon>Fungi</taxon>
        <taxon>Dikarya</taxon>
        <taxon>Ascomycota</taxon>
        <taxon>Pezizomycotina</taxon>
        <taxon>Eurotiomycetes</taxon>
        <taxon>Chaetothyriomycetidae</taxon>
        <taxon>Chaetothyriales</taxon>
        <taxon>Herpotrichiellaceae</taxon>
        <taxon>Phialophora</taxon>
    </lineage>
</organism>
<gene>
    <name evidence="1" type="ORF">PV04_05228</name>
</gene>
<evidence type="ECO:0000313" key="1">
    <source>
        <dbReference type="EMBL" id="KIW69347.1"/>
    </source>
</evidence>
<protein>
    <submittedName>
        <fullName evidence="1">Uncharacterized protein</fullName>
    </submittedName>
</protein>
<evidence type="ECO:0000313" key="2">
    <source>
        <dbReference type="Proteomes" id="UP000054266"/>
    </source>
</evidence>
<dbReference type="Proteomes" id="UP000054266">
    <property type="component" value="Unassembled WGS sequence"/>
</dbReference>
<dbReference type="HOGENOM" id="CLU_2183629_0_0_1"/>
<proteinExistence type="predicted"/>
<name>A0A0D2E4S2_9EURO</name>
<reference evidence="1 2" key="1">
    <citation type="submission" date="2015-01" db="EMBL/GenBank/DDBJ databases">
        <title>The Genome Sequence of Capronia semiimmersa CBS27337.</title>
        <authorList>
            <consortium name="The Broad Institute Genomics Platform"/>
            <person name="Cuomo C."/>
            <person name="de Hoog S."/>
            <person name="Gorbushina A."/>
            <person name="Stielow B."/>
            <person name="Teixiera M."/>
            <person name="Abouelleil A."/>
            <person name="Chapman S.B."/>
            <person name="Priest M."/>
            <person name="Young S.K."/>
            <person name="Wortman J."/>
            <person name="Nusbaum C."/>
            <person name="Birren B."/>
        </authorList>
    </citation>
    <scope>NUCLEOTIDE SEQUENCE [LARGE SCALE GENOMIC DNA]</scope>
    <source>
        <strain evidence="1 2">CBS 27337</strain>
    </source>
</reference>